<accession>A0A0D7AD63</accession>
<dbReference type="InterPro" id="IPR001017">
    <property type="entry name" value="DH_E1"/>
</dbReference>
<dbReference type="Pfam" id="PF00676">
    <property type="entry name" value="E1_dh"/>
    <property type="match status" value="1"/>
</dbReference>
<dbReference type="Proteomes" id="UP000054144">
    <property type="component" value="Unassembled WGS sequence"/>
</dbReference>
<evidence type="ECO:0000313" key="4">
    <source>
        <dbReference type="EMBL" id="KIY48314.1"/>
    </source>
</evidence>
<sequence length="189" mass="21061">MVYVSVLVPLLAATLANVLPSAVPLPLLDDVYLDMQLFDVDVRVITYGQPRIGNQESTERSRTNALFCTRGDTIPDIQVNGMDVLAMCQATVFAKHWVAEEKCGPLLIEFVHVSLRWVFLSRTRLLRFLGDILFDVASHLLCRVMLQNVRPNDDIPLTRREESGVAAIDNKVRAEVDKAAEEAQASPEA</sequence>
<dbReference type="EMBL" id="KN881851">
    <property type="protein sequence ID" value="KIY48314.1"/>
    <property type="molecule type" value="Genomic_DNA"/>
</dbReference>
<feature type="chain" id="PRO_5002316418" description="Dehydrogenase E1 component domain-containing protein" evidence="2">
    <location>
        <begin position="17"/>
        <end position="189"/>
    </location>
</feature>
<dbReference type="InterPro" id="IPR029061">
    <property type="entry name" value="THDP-binding"/>
</dbReference>
<evidence type="ECO:0000256" key="2">
    <source>
        <dbReference type="SAM" id="SignalP"/>
    </source>
</evidence>
<feature type="signal peptide" evidence="2">
    <location>
        <begin position="1"/>
        <end position="16"/>
    </location>
</feature>
<feature type="domain" description="Dehydrogenase E1 component" evidence="3">
    <location>
        <begin position="55"/>
        <end position="111"/>
    </location>
</feature>
<protein>
    <recommendedName>
        <fullName evidence="3">Dehydrogenase E1 component domain-containing protein</fullName>
    </recommendedName>
</protein>
<keyword evidence="2" id="KW-0732">Signal</keyword>
<dbReference type="OrthoDB" id="10256198at2759"/>
<proteinExistence type="predicted"/>
<organism evidence="4 5">
    <name type="scientific">Fistulina hepatica ATCC 64428</name>
    <dbReference type="NCBI Taxonomy" id="1128425"/>
    <lineage>
        <taxon>Eukaryota</taxon>
        <taxon>Fungi</taxon>
        <taxon>Dikarya</taxon>
        <taxon>Basidiomycota</taxon>
        <taxon>Agaricomycotina</taxon>
        <taxon>Agaricomycetes</taxon>
        <taxon>Agaricomycetidae</taxon>
        <taxon>Agaricales</taxon>
        <taxon>Fistulinaceae</taxon>
        <taxon>Fistulina</taxon>
    </lineage>
</organism>
<dbReference type="Gene3D" id="3.40.50.970">
    <property type="match status" value="1"/>
</dbReference>
<evidence type="ECO:0000313" key="5">
    <source>
        <dbReference type="Proteomes" id="UP000054144"/>
    </source>
</evidence>
<evidence type="ECO:0000259" key="3">
    <source>
        <dbReference type="Pfam" id="PF00676"/>
    </source>
</evidence>
<gene>
    <name evidence="4" type="ORF">FISHEDRAFT_73876</name>
</gene>
<name>A0A0D7AD63_9AGAR</name>
<keyword evidence="5" id="KW-1185">Reference proteome</keyword>
<dbReference type="AlphaFoldDB" id="A0A0D7AD63"/>
<evidence type="ECO:0000256" key="1">
    <source>
        <dbReference type="ARBA" id="ARBA00023002"/>
    </source>
</evidence>
<keyword evidence="1" id="KW-0560">Oxidoreductase</keyword>
<dbReference type="GO" id="GO:0016624">
    <property type="term" value="F:oxidoreductase activity, acting on the aldehyde or oxo group of donors, disulfide as acceptor"/>
    <property type="evidence" value="ECO:0007669"/>
    <property type="project" value="InterPro"/>
</dbReference>
<reference evidence="4 5" key="1">
    <citation type="journal article" date="2015" name="Fungal Genet. Biol.">
        <title>Evolution of novel wood decay mechanisms in Agaricales revealed by the genome sequences of Fistulina hepatica and Cylindrobasidium torrendii.</title>
        <authorList>
            <person name="Floudas D."/>
            <person name="Held B.W."/>
            <person name="Riley R."/>
            <person name="Nagy L.G."/>
            <person name="Koehler G."/>
            <person name="Ransdell A.S."/>
            <person name="Younus H."/>
            <person name="Chow J."/>
            <person name="Chiniquy J."/>
            <person name="Lipzen A."/>
            <person name="Tritt A."/>
            <person name="Sun H."/>
            <person name="Haridas S."/>
            <person name="LaButti K."/>
            <person name="Ohm R.A."/>
            <person name="Kues U."/>
            <person name="Blanchette R.A."/>
            <person name="Grigoriev I.V."/>
            <person name="Minto R.E."/>
            <person name="Hibbett D.S."/>
        </authorList>
    </citation>
    <scope>NUCLEOTIDE SEQUENCE [LARGE SCALE GENOMIC DNA]</scope>
    <source>
        <strain evidence="4 5">ATCC 64428</strain>
    </source>
</reference>
<dbReference type="SUPFAM" id="SSF52518">
    <property type="entry name" value="Thiamin diphosphate-binding fold (THDP-binding)"/>
    <property type="match status" value="1"/>
</dbReference>